<evidence type="ECO:0000256" key="7">
    <source>
        <dbReference type="ARBA" id="ARBA00022842"/>
    </source>
</evidence>
<dbReference type="OrthoDB" id="9778595at2"/>
<evidence type="ECO:0000256" key="3">
    <source>
        <dbReference type="ARBA" id="ARBA00022630"/>
    </source>
</evidence>
<dbReference type="EC" id="2.7.1.180" evidence="1 10"/>
<protein>
    <recommendedName>
        <fullName evidence="2 10">FAD:protein FMN transferase</fullName>
        <ecNumber evidence="1 10">2.7.1.180</ecNumber>
    </recommendedName>
    <alternativeName>
        <fullName evidence="8 10">Flavin transferase</fullName>
    </alternativeName>
</protein>
<keyword evidence="12" id="KW-0449">Lipoprotein</keyword>
<dbReference type="Pfam" id="PF02424">
    <property type="entry name" value="ApbE"/>
    <property type="match status" value="1"/>
</dbReference>
<dbReference type="Gene3D" id="3.10.520.10">
    <property type="entry name" value="ApbE-like domains"/>
    <property type="match status" value="1"/>
</dbReference>
<accession>A0A4R7CVF5</accession>
<evidence type="ECO:0000256" key="5">
    <source>
        <dbReference type="ARBA" id="ARBA00022723"/>
    </source>
</evidence>
<keyword evidence="6 10" id="KW-0274">FAD</keyword>
<comment type="cofactor">
    <cofactor evidence="11">
        <name>Mg(2+)</name>
        <dbReference type="ChEBI" id="CHEBI:18420"/>
    </cofactor>
    <cofactor evidence="11">
        <name>Mn(2+)</name>
        <dbReference type="ChEBI" id="CHEBI:29035"/>
    </cofactor>
    <text evidence="11">Magnesium. Can also use manganese.</text>
</comment>
<feature type="binding site" evidence="11">
    <location>
        <position position="269"/>
    </location>
    <ligand>
        <name>Mg(2+)</name>
        <dbReference type="ChEBI" id="CHEBI:18420"/>
    </ligand>
</feature>
<gene>
    <name evidence="12" type="ORF">B0I21_107187</name>
</gene>
<keyword evidence="3 10" id="KW-0285">Flavoprotein</keyword>
<name>A0A4R7CVF5_9SPHI</name>
<dbReference type="GO" id="GO:0046872">
    <property type="term" value="F:metal ion binding"/>
    <property type="evidence" value="ECO:0007669"/>
    <property type="project" value="UniProtKB-UniRule"/>
</dbReference>
<dbReference type="SUPFAM" id="SSF143631">
    <property type="entry name" value="ApbE-like"/>
    <property type="match status" value="1"/>
</dbReference>
<comment type="caution">
    <text evidence="12">The sequence shown here is derived from an EMBL/GenBank/DDBJ whole genome shotgun (WGS) entry which is preliminary data.</text>
</comment>
<evidence type="ECO:0000313" key="12">
    <source>
        <dbReference type="EMBL" id="TDS11837.1"/>
    </source>
</evidence>
<evidence type="ECO:0000256" key="2">
    <source>
        <dbReference type="ARBA" id="ARBA00016337"/>
    </source>
</evidence>
<evidence type="ECO:0000256" key="8">
    <source>
        <dbReference type="ARBA" id="ARBA00031306"/>
    </source>
</evidence>
<comment type="catalytic activity">
    <reaction evidence="9 10">
        <text>L-threonyl-[protein] + FAD = FMN-L-threonyl-[protein] + AMP + H(+)</text>
        <dbReference type="Rhea" id="RHEA:36847"/>
        <dbReference type="Rhea" id="RHEA-COMP:11060"/>
        <dbReference type="Rhea" id="RHEA-COMP:11061"/>
        <dbReference type="ChEBI" id="CHEBI:15378"/>
        <dbReference type="ChEBI" id="CHEBI:30013"/>
        <dbReference type="ChEBI" id="CHEBI:57692"/>
        <dbReference type="ChEBI" id="CHEBI:74257"/>
        <dbReference type="ChEBI" id="CHEBI:456215"/>
        <dbReference type="EC" id="2.7.1.180"/>
    </reaction>
</comment>
<evidence type="ECO:0000313" key="13">
    <source>
        <dbReference type="Proteomes" id="UP000294752"/>
    </source>
</evidence>
<dbReference type="EMBL" id="SNZV01000007">
    <property type="protein sequence ID" value="TDS11837.1"/>
    <property type="molecule type" value="Genomic_DNA"/>
</dbReference>
<dbReference type="PANTHER" id="PTHR30040">
    <property type="entry name" value="THIAMINE BIOSYNTHESIS LIPOPROTEIN APBE"/>
    <property type="match status" value="1"/>
</dbReference>
<reference evidence="12 13" key="1">
    <citation type="submission" date="2019-03" db="EMBL/GenBank/DDBJ databases">
        <title>Genomic Encyclopedia of Type Strains, Phase III (KMG-III): the genomes of soil and plant-associated and newly described type strains.</title>
        <authorList>
            <person name="Whitman W."/>
        </authorList>
    </citation>
    <scope>NUCLEOTIDE SEQUENCE [LARGE SCALE GENOMIC DNA]</scope>
    <source>
        <strain evidence="12 13">CGMCC 1.12801</strain>
    </source>
</reference>
<proteinExistence type="inferred from homology"/>
<evidence type="ECO:0000256" key="11">
    <source>
        <dbReference type="PIRSR" id="PIRSR006268-2"/>
    </source>
</evidence>
<dbReference type="PANTHER" id="PTHR30040:SF2">
    <property type="entry name" value="FAD:PROTEIN FMN TRANSFERASE"/>
    <property type="match status" value="1"/>
</dbReference>
<dbReference type="InterPro" id="IPR003374">
    <property type="entry name" value="ApbE-like_sf"/>
</dbReference>
<dbReference type="GO" id="GO:0016740">
    <property type="term" value="F:transferase activity"/>
    <property type="evidence" value="ECO:0007669"/>
    <property type="project" value="UniProtKB-UniRule"/>
</dbReference>
<dbReference type="PIRSF" id="PIRSF006268">
    <property type="entry name" value="ApbE"/>
    <property type="match status" value="1"/>
</dbReference>
<keyword evidence="5 10" id="KW-0479">Metal-binding</keyword>
<dbReference type="InterPro" id="IPR024932">
    <property type="entry name" value="ApbE"/>
</dbReference>
<keyword evidence="13" id="KW-1185">Reference proteome</keyword>
<feature type="binding site" evidence="11">
    <location>
        <position position="156"/>
    </location>
    <ligand>
        <name>Mg(2+)</name>
        <dbReference type="ChEBI" id="CHEBI:18420"/>
    </ligand>
</feature>
<dbReference type="AlphaFoldDB" id="A0A4R7CVF5"/>
<keyword evidence="4 10" id="KW-0808">Transferase</keyword>
<dbReference type="Proteomes" id="UP000294752">
    <property type="component" value="Unassembled WGS sequence"/>
</dbReference>
<evidence type="ECO:0000256" key="1">
    <source>
        <dbReference type="ARBA" id="ARBA00011955"/>
    </source>
</evidence>
<evidence type="ECO:0000256" key="4">
    <source>
        <dbReference type="ARBA" id="ARBA00022679"/>
    </source>
</evidence>
<evidence type="ECO:0000256" key="9">
    <source>
        <dbReference type="ARBA" id="ARBA00048540"/>
    </source>
</evidence>
<sequence length="323" mass="35529">MLLCGFAADARLLKFTVDGRAQGTTYHVHYYAPKALISKGSIDSALTVIDQSMSLYKKSSLISRFNDSTSRSVAIDRHMQHVVRYAFTVNKKSGGVFDITVKPLVAIWGFGVQRASASPRQEAVDSVLSFVGMDKLSLKGKQLYKKDPRVAIDLNGIAQGYSVDVLAAELEQRGIRNYLVELGGEIKTKGLKDSGLPFEIAIERPAGADASRFVLALTDRAVTTSGNYRKAFDYAGKSIHHHINPKDGYPVQNNVASVTVIAKTAMEADAYDNVFMALSPEQAVSFANRRKGVEIYIIYKEGNMYKEAFSKGFSNFIKKETSK</sequence>
<evidence type="ECO:0000256" key="6">
    <source>
        <dbReference type="ARBA" id="ARBA00022827"/>
    </source>
</evidence>
<dbReference type="RefSeq" id="WP_133641288.1">
    <property type="nucleotide sequence ID" value="NZ_SNZV01000007.1"/>
</dbReference>
<keyword evidence="7 10" id="KW-0460">Magnesium</keyword>
<evidence type="ECO:0000256" key="10">
    <source>
        <dbReference type="PIRNR" id="PIRNR006268"/>
    </source>
</evidence>
<comment type="similarity">
    <text evidence="10">Belongs to the ApbE family.</text>
</comment>
<organism evidence="12 13">
    <name type="scientific">Sphingobacterium paludis</name>
    <dbReference type="NCBI Taxonomy" id="1476465"/>
    <lineage>
        <taxon>Bacteria</taxon>
        <taxon>Pseudomonadati</taxon>
        <taxon>Bacteroidota</taxon>
        <taxon>Sphingobacteriia</taxon>
        <taxon>Sphingobacteriales</taxon>
        <taxon>Sphingobacteriaceae</taxon>
        <taxon>Sphingobacterium</taxon>
    </lineage>
</organism>